<evidence type="ECO:0000313" key="2">
    <source>
        <dbReference type="Proteomes" id="UP000245207"/>
    </source>
</evidence>
<dbReference type="AlphaFoldDB" id="A0A2U1L180"/>
<proteinExistence type="predicted"/>
<organism evidence="1 2">
    <name type="scientific">Artemisia annua</name>
    <name type="common">Sweet wormwood</name>
    <dbReference type="NCBI Taxonomy" id="35608"/>
    <lineage>
        <taxon>Eukaryota</taxon>
        <taxon>Viridiplantae</taxon>
        <taxon>Streptophyta</taxon>
        <taxon>Embryophyta</taxon>
        <taxon>Tracheophyta</taxon>
        <taxon>Spermatophyta</taxon>
        <taxon>Magnoliopsida</taxon>
        <taxon>eudicotyledons</taxon>
        <taxon>Gunneridae</taxon>
        <taxon>Pentapetalae</taxon>
        <taxon>asterids</taxon>
        <taxon>campanulids</taxon>
        <taxon>Asterales</taxon>
        <taxon>Asteraceae</taxon>
        <taxon>Asteroideae</taxon>
        <taxon>Anthemideae</taxon>
        <taxon>Artemisiinae</taxon>
        <taxon>Artemisia</taxon>
    </lineage>
</organism>
<sequence>MVQPFANRVDRWYSILDDDSIFLVKALKTDINHLSLYSHGVAAATTWRKVVPRKVCEFLWRLLKGRIRVCAALDNIVGTEMVLAFGNGDDAGWYWILDDDGIFLVKALKTEIEHLSLSSHCVAAATTWSKVVPKKAFVFLWRLLKGRIPTTYYLVRCNFVSSIWSKVFNWFNVGNFNGLSIDKLLAHEGTPSFSSRKKLLLNSIIWISRSLIIWKCQNKVVFKDQDEYLDAFTEIHTGHLFLLALALNQAF</sequence>
<keyword evidence="2" id="KW-1185">Reference proteome</keyword>
<reference evidence="1 2" key="1">
    <citation type="journal article" date="2018" name="Mol. Plant">
        <title>The genome of Artemisia annua provides insight into the evolution of Asteraceae family and artemisinin biosynthesis.</title>
        <authorList>
            <person name="Shen Q."/>
            <person name="Zhang L."/>
            <person name="Liao Z."/>
            <person name="Wang S."/>
            <person name="Yan T."/>
            <person name="Shi P."/>
            <person name="Liu M."/>
            <person name="Fu X."/>
            <person name="Pan Q."/>
            <person name="Wang Y."/>
            <person name="Lv Z."/>
            <person name="Lu X."/>
            <person name="Zhang F."/>
            <person name="Jiang W."/>
            <person name="Ma Y."/>
            <person name="Chen M."/>
            <person name="Hao X."/>
            <person name="Li L."/>
            <person name="Tang Y."/>
            <person name="Lv G."/>
            <person name="Zhou Y."/>
            <person name="Sun X."/>
            <person name="Brodelius P.E."/>
            <person name="Rose J.K.C."/>
            <person name="Tang K."/>
        </authorList>
    </citation>
    <scope>NUCLEOTIDE SEQUENCE [LARGE SCALE GENOMIC DNA]</scope>
    <source>
        <strain evidence="2">cv. Huhao1</strain>
        <tissue evidence="1">Leaf</tissue>
    </source>
</reference>
<dbReference type="EMBL" id="PKPP01012201">
    <property type="protein sequence ID" value="PWA42772.1"/>
    <property type="molecule type" value="Genomic_DNA"/>
</dbReference>
<dbReference type="Proteomes" id="UP000245207">
    <property type="component" value="Unassembled WGS sequence"/>
</dbReference>
<evidence type="ECO:0008006" key="3">
    <source>
        <dbReference type="Google" id="ProtNLM"/>
    </source>
</evidence>
<evidence type="ECO:0000313" key="1">
    <source>
        <dbReference type="EMBL" id="PWA42772.1"/>
    </source>
</evidence>
<gene>
    <name evidence="1" type="ORF">CTI12_AA541360</name>
</gene>
<comment type="caution">
    <text evidence="1">The sequence shown here is derived from an EMBL/GenBank/DDBJ whole genome shotgun (WGS) entry which is preliminary data.</text>
</comment>
<name>A0A2U1L180_ARTAN</name>
<protein>
    <recommendedName>
        <fullName evidence="3">Reverse transcriptase zinc-binding domain-containing protein</fullName>
    </recommendedName>
</protein>
<accession>A0A2U1L180</accession>